<reference evidence="4" key="1">
    <citation type="submission" date="2017-09" db="EMBL/GenBank/DDBJ databases">
        <title>Depth-based differentiation of microbial function through sediment-hosted aquifers and enrichment of novel symbionts in the deep terrestrial subsurface.</title>
        <authorList>
            <person name="Probst A.J."/>
            <person name="Ladd B."/>
            <person name="Jarett J.K."/>
            <person name="Geller-Mcgrath D.E."/>
            <person name="Sieber C.M.K."/>
            <person name="Emerson J.B."/>
            <person name="Anantharaman K."/>
            <person name="Thomas B.C."/>
            <person name="Malmstrom R."/>
            <person name="Stieglmeier M."/>
            <person name="Klingl A."/>
            <person name="Woyke T."/>
            <person name="Ryan C.M."/>
            <person name="Banfield J.F."/>
        </authorList>
    </citation>
    <scope>NUCLEOTIDE SEQUENCE [LARGE SCALE GENOMIC DNA]</scope>
</reference>
<dbReference type="InterPro" id="IPR042001">
    <property type="entry name" value="Sortase_F"/>
</dbReference>
<keyword evidence="1" id="KW-0378">Hydrolase</keyword>
<accession>A0A2M7V5S8</accession>
<dbReference type="InterPro" id="IPR005754">
    <property type="entry name" value="Sortase"/>
</dbReference>
<keyword evidence="2" id="KW-0812">Transmembrane</keyword>
<evidence type="ECO:0000313" key="4">
    <source>
        <dbReference type="Proteomes" id="UP000230078"/>
    </source>
</evidence>
<dbReference type="SUPFAM" id="SSF63817">
    <property type="entry name" value="Sortase"/>
    <property type="match status" value="1"/>
</dbReference>
<proteinExistence type="predicted"/>
<keyword evidence="2" id="KW-0472">Membrane</keyword>
<dbReference type="Gene3D" id="2.40.260.10">
    <property type="entry name" value="Sortase"/>
    <property type="match status" value="1"/>
</dbReference>
<name>A0A2M7V5S8_9BACT</name>
<gene>
    <name evidence="3" type="ORF">COX83_00470</name>
</gene>
<evidence type="ECO:0008006" key="5">
    <source>
        <dbReference type="Google" id="ProtNLM"/>
    </source>
</evidence>
<dbReference type="CDD" id="cd05829">
    <property type="entry name" value="Sortase_F"/>
    <property type="match status" value="1"/>
</dbReference>
<dbReference type="InterPro" id="IPR023365">
    <property type="entry name" value="Sortase_dom-sf"/>
</dbReference>
<protein>
    <recommendedName>
        <fullName evidence="5">Class F sortase</fullName>
    </recommendedName>
</protein>
<dbReference type="EMBL" id="PFPI01000006">
    <property type="protein sequence ID" value="PIZ93970.1"/>
    <property type="molecule type" value="Genomic_DNA"/>
</dbReference>
<evidence type="ECO:0000256" key="1">
    <source>
        <dbReference type="ARBA" id="ARBA00022801"/>
    </source>
</evidence>
<keyword evidence="2" id="KW-1133">Transmembrane helix</keyword>
<dbReference type="AlphaFoldDB" id="A0A2M7V5S8"/>
<organism evidence="3 4">
    <name type="scientific">Candidatus Magasanikbacteria bacterium CG_4_10_14_0_2_um_filter_41_31</name>
    <dbReference type="NCBI Taxonomy" id="1974639"/>
    <lineage>
        <taxon>Bacteria</taxon>
        <taxon>Candidatus Magasanikiibacteriota</taxon>
    </lineage>
</organism>
<feature type="transmembrane region" description="Helical" evidence="2">
    <location>
        <begin position="32"/>
        <end position="53"/>
    </location>
</feature>
<dbReference type="Proteomes" id="UP000230078">
    <property type="component" value="Unassembled WGS sequence"/>
</dbReference>
<evidence type="ECO:0000256" key="2">
    <source>
        <dbReference type="SAM" id="Phobius"/>
    </source>
</evidence>
<dbReference type="GO" id="GO:0016787">
    <property type="term" value="F:hydrolase activity"/>
    <property type="evidence" value="ECO:0007669"/>
    <property type="project" value="UniProtKB-KW"/>
</dbReference>
<sequence>MSRSMPDKSLSGICGYDFFAKYMWLKIFSKRVLLIVASAGLVLFVVVFFFIFIPKNSIQGSSVVLVENAVAQSEQEQIIQGEFSVGLPVRLKIPAIDVDAAVVSVGITSDGEMDVPKDPAEVAWYSFGSRPGEIGSAVIAGHYDQKNNMSAVFTNLHTLKKGDKIFVEDEKGVATTFVVREISIYDKNKDATDVFISNDGNAHLNFITCAGVWNKSEKSYSERLIVFTDKE</sequence>
<dbReference type="Pfam" id="PF04203">
    <property type="entry name" value="Sortase"/>
    <property type="match status" value="1"/>
</dbReference>
<comment type="caution">
    <text evidence="3">The sequence shown here is derived from an EMBL/GenBank/DDBJ whole genome shotgun (WGS) entry which is preliminary data.</text>
</comment>
<evidence type="ECO:0000313" key="3">
    <source>
        <dbReference type="EMBL" id="PIZ93970.1"/>
    </source>
</evidence>